<proteinExistence type="predicted"/>
<dbReference type="EMBL" id="LOPV01000049">
    <property type="protein sequence ID" value="KTG30412.1"/>
    <property type="molecule type" value="Genomic_DNA"/>
</dbReference>
<evidence type="ECO:0000313" key="3">
    <source>
        <dbReference type="Proteomes" id="UP000053157"/>
    </source>
</evidence>
<reference evidence="2 3" key="1">
    <citation type="submission" date="2015-12" db="EMBL/GenBank/DDBJ databases">
        <title>Haloferax profundi sp. nov. isolated from the Discovery deep brine-seawater interface in the Red Sea.</title>
        <authorList>
            <person name="Zhang G."/>
            <person name="Stingl U."/>
            <person name="Rashid M."/>
        </authorList>
    </citation>
    <scope>NUCLEOTIDE SEQUENCE [LARGE SCALE GENOMIC DNA]</scope>
    <source>
        <strain evidence="2 3">SB29</strain>
    </source>
</reference>
<comment type="caution">
    <text evidence="2">The sequence shown here is derived from an EMBL/GenBank/DDBJ whole genome shotgun (WGS) entry which is preliminary data.</text>
</comment>
<dbReference type="RefSeq" id="WP_058571050.1">
    <property type="nucleotide sequence ID" value="NZ_LOPV01000049.1"/>
</dbReference>
<evidence type="ECO:0000259" key="1">
    <source>
        <dbReference type="Pfam" id="PF26405"/>
    </source>
</evidence>
<protein>
    <recommendedName>
        <fullName evidence="1">DUF8103 domain-containing protein</fullName>
    </recommendedName>
</protein>
<dbReference type="InterPro" id="IPR058416">
    <property type="entry name" value="DUF8103"/>
</dbReference>
<sequence>MVGRREETSEAFGELPDERALAWTITRALLAANDSASRALELHLLQSQYHDDSGDPTATKQYIDTAIEYHEQIIEDLRLARDGLDYSDTR</sequence>
<keyword evidence="3" id="KW-1185">Reference proteome</keyword>
<gene>
    <name evidence="2" type="ORF">AUR66_08085</name>
</gene>
<dbReference type="AlphaFoldDB" id="A0A0W1SWS3"/>
<name>A0A0W1SWS3_9EURY</name>
<dbReference type="OrthoDB" id="289788at2157"/>
<organism evidence="2 3">
    <name type="scientific">Haloferax profundi</name>
    <dbReference type="NCBI Taxonomy" id="1544718"/>
    <lineage>
        <taxon>Archaea</taxon>
        <taxon>Methanobacteriati</taxon>
        <taxon>Methanobacteriota</taxon>
        <taxon>Stenosarchaea group</taxon>
        <taxon>Halobacteria</taxon>
        <taxon>Halobacteriales</taxon>
        <taxon>Haloferacaceae</taxon>
        <taxon>Haloferax</taxon>
    </lineage>
</organism>
<dbReference type="Proteomes" id="UP000053157">
    <property type="component" value="Unassembled WGS sequence"/>
</dbReference>
<feature type="domain" description="DUF8103" evidence="1">
    <location>
        <begin position="2"/>
        <end position="85"/>
    </location>
</feature>
<dbReference type="Pfam" id="PF26405">
    <property type="entry name" value="DUF8103"/>
    <property type="match status" value="1"/>
</dbReference>
<evidence type="ECO:0000313" key="2">
    <source>
        <dbReference type="EMBL" id="KTG30412.1"/>
    </source>
</evidence>
<accession>A0A0W1SWS3</accession>